<reference evidence="13" key="3">
    <citation type="submission" date="2025-09" db="UniProtKB">
        <authorList>
            <consortium name="Ensembl"/>
        </authorList>
    </citation>
    <scope>IDENTIFICATION</scope>
</reference>
<feature type="domain" description="C2H2-type" evidence="12">
    <location>
        <begin position="570"/>
        <end position="597"/>
    </location>
</feature>
<feature type="domain" description="BTB" evidence="11">
    <location>
        <begin position="31"/>
        <end position="93"/>
    </location>
</feature>
<dbReference type="Pfam" id="PF00651">
    <property type="entry name" value="BTB"/>
    <property type="match status" value="1"/>
</dbReference>
<dbReference type="EMBL" id="AFYH01248746">
    <property type="status" value="NOT_ANNOTATED_CDS"/>
    <property type="molecule type" value="Genomic_DNA"/>
</dbReference>
<dbReference type="GO" id="GO:0003677">
    <property type="term" value="F:DNA binding"/>
    <property type="evidence" value="ECO:0007669"/>
    <property type="project" value="UniProtKB-KW"/>
</dbReference>
<dbReference type="Pfam" id="PF00096">
    <property type="entry name" value="zf-C2H2"/>
    <property type="match status" value="1"/>
</dbReference>
<dbReference type="Gene3D" id="3.30.160.60">
    <property type="entry name" value="Classic Zinc Finger"/>
    <property type="match status" value="4"/>
</dbReference>
<evidence type="ECO:0000256" key="4">
    <source>
        <dbReference type="ARBA" id="ARBA00022771"/>
    </source>
</evidence>
<dbReference type="PANTHER" id="PTHR24394">
    <property type="entry name" value="ZINC FINGER PROTEIN"/>
    <property type="match status" value="1"/>
</dbReference>
<dbReference type="HOGENOM" id="CLU_026420_0_0_1"/>
<keyword evidence="4 9" id="KW-0863">Zinc-finger</keyword>
<evidence type="ECO:0000256" key="6">
    <source>
        <dbReference type="ARBA" id="ARBA00023015"/>
    </source>
</evidence>
<dbReference type="STRING" id="7897.ENSLACP00000001987"/>
<dbReference type="Ensembl" id="ENSLACT00000002001.1">
    <property type="protein sequence ID" value="ENSLACP00000001987.1"/>
    <property type="gene ID" value="ENSLACG00000001777.1"/>
</dbReference>
<dbReference type="FunFam" id="3.30.160.60:FF:002171">
    <property type="entry name" value="Zinc finger and BTB domain-containing protein 16"/>
    <property type="match status" value="1"/>
</dbReference>
<dbReference type="AlphaFoldDB" id="H2ZX66"/>
<evidence type="ECO:0000256" key="8">
    <source>
        <dbReference type="ARBA" id="ARBA00023242"/>
    </source>
</evidence>
<keyword evidence="8" id="KW-0539">Nucleus</keyword>
<dbReference type="PANTHER" id="PTHR24394:SF48">
    <property type="entry name" value="ZINC FINGER PROTEIN 771"/>
    <property type="match status" value="1"/>
</dbReference>
<feature type="compositionally biased region" description="Polar residues" evidence="10">
    <location>
        <begin position="131"/>
        <end position="141"/>
    </location>
</feature>
<evidence type="ECO:0000256" key="9">
    <source>
        <dbReference type="PROSITE-ProRule" id="PRU00042"/>
    </source>
</evidence>
<keyword evidence="14" id="KW-1185">Reference proteome</keyword>
<dbReference type="SMART" id="SM00225">
    <property type="entry name" value="BTB"/>
    <property type="match status" value="1"/>
</dbReference>
<dbReference type="PROSITE" id="PS00028">
    <property type="entry name" value="ZINC_FINGER_C2H2_1"/>
    <property type="match status" value="3"/>
</dbReference>
<dbReference type="Gene3D" id="3.30.710.10">
    <property type="entry name" value="Potassium Channel Kv1.1, Chain A"/>
    <property type="match status" value="1"/>
</dbReference>
<evidence type="ECO:0000259" key="11">
    <source>
        <dbReference type="PROSITE" id="PS50097"/>
    </source>
</evidence>
<dbReference type="eggNOG" id="KOG1721">
    <property type="taxonomic scope" value="Eukaryota"/>
</dbReference>
<evidence type="ECO:0000256" key="3">
    <source>
        <dbReference type="ARBA" id="ARBA00022737"/>
    </source>
</evidence>
<dbReference type="InterPro" id="IPR011333">
    <property type="entry name" value="SKP1/BTB/POZ_sf"/>
</dbReference>
<evidence type="ECO:0000259" key="12">
    <source>
        <dbReference type="PROSITE" id="PS50157"/>
    </source>
</evidence>
<organism evidence="13 14">
    <name type="scientific">Latimeria chalumnae</name>
    <name type="common">Coelacanth</name>
    <dbReference type="NCBI Taxonomy" id="7897"/>
    <lineage>
        <taxon>Eukaryota</taxon>
        <taxon>Metazoa</taxon>
        <taxon>Chordata</taxon>
        <taxon>Craniata</taxon>
        <taxon>Vertebrata</taxon>
        <taxon>Euteleostomi</taxon>
        <taxon>Coelacanthiformes</taxon>
        <taxon>Coelacanthidae</taxon>
        <taxon>Latimeria</taxon>
    </lineage>
</organism>
<dbReference type="EMBL" id="AFYH01248747">
    <property type="status" value="NOT_ANNOTATED_CDS"/>
    <property type="molecule type" value="Genomic_DNA"/>
</dbReference>
<keyword evidence="5" id="KW-0862">Zinc</keyword>
<dbReference type="GO" id="GO:0000981">
    <property type="term" value="F:DNA-binding transcription factor activity, RNA polymerase II-specific"/>
    <property type="evidence" value="ECO:0007669"/>
    <property type="project" value="TreeGrafter"/>
</dbReference>
<accession>H2ZX66</accession>
<evidence type="ECO:0000256" key="2">
    <source>
        <dbReference type="ARBA" id="ARBA00022723"/>
    </source>
</evidence>
<feature type="region of interest" description="Disordered" evidence="10">
    <location>
        <begin position="177"/>
        <end position="217"/>
    </location>
</feature>
<keyword evidence="7" id="KW-0804">Transcription</keyword>
<dbReference type="EMBL" id="AFYH01248748">
    <property type="status" value="NOT_ANNOTATED_CDS"/>
    <property type="molecule type" value="Genomic_DNA"/>
</dbReference>
<keyword evidence="6" id="KW-0805">Transcription regulation</keyword>
<dbReference type="OMA" id="PGITDKH"/>
<keyword evidence="3" id="KW-0677">Repeat</keyword>
<dbReference type="GeneTree" id="ENSGT00940000154616"/>
<dbReference type="FunFam" id="3.30.160.60:FF:001818">
    <property type="entry name" value="GDNF-inducible zinc finger protein 1 isoform X1"/>
    <property type="match status" value="1"/>
</dbReference>
<evidence type="ECO:0000313" key="13">
    <source>
        <dbReference type="Ensembl" id="ENSLACP00000001987.1"/>
    </source>
</evidence>
<evidence type="ECO:0000256" key="1">
    <source>
        <dbReference type="ARBA" id="ARBA00004123"/>
    </source>
</evidence>
<feature type="domain" description="C2H2-type" evidence="12">
    <location>
        <begin position="489"/>
        <end position="516"/>
    </location>
</feature>
<dbReference type="PROSITE" id="PS50157">
    <property type="entry name" value="ZINC_FINGER_C2H2_2"/>
    <property type="match status" value="4"/>
</dbReference>
<protein>
    <recommendedName>
        <fullName evidence="15">Zinc finger and BTB domain containing 16</fullName>
    </recommendedName>
</protein>
<evidence type="ECO:0008006" key="15">
    <source>
        <dbReference type="Google" id="ProtNLM"/>
    </source>
</evidence>
<evidence type="ECO:0000256" key="10">
    <source>
        <dbReference type="SAM" id="MobiDB-lite"/>
    </source>
</evidence>
<dbReference type="SUPFAM" id="SSF57667">
    <property type="entry name" value="beta-beta-alpha zinc fingers"/>
    <property type="match status" value="3"/>
</dbReference>
<reference evidence="13" key="2">
    <citation type="submission" date="2025-08" db="UniProtKB">
        <authorList>
            <consortium name="Ensembl"/>
        </authorList>
    </citation>
    <scope>IDENTIFICATION</scope>
</reference>
<feature type="region of interest" description="Disordered" evidence="10">
    <location>
        <begin position="127"/>
        <end position="149"/>
    </location>
</feature>
<dbReference type="PROSITE" id="PS50097">
    <property type="entry name" value="BTB"/>
    <property type="match status" value="1"/>
</dbReference>
<evidence type="ECO:0000313" key="14">
    <source>
        <dbReference type="Proteomes" id="UP000008672"/>
    </source>
</evidence>
<dbReference type="SMART" id="SM00355">
    <property type="entry name" value="ZnF_C2H2"/>
    <property type="match status" value="6"/>
</dbReference>
<keyword evidence="2" id="KW-0479">Metal-binding</keyword>
<dbReference type="Proteomes" id="UP000008672">
    <property type="component" value="Unassembled WGS sequence"/>
</dbReference>
<reference evidence="14" key="1">
    <citation type="submission" date="2011-08" db="EMBL/GenBank/DDBJ databases">
        <title>The draft genome of Latimeria chalumnae.</title>
        <authorList>
            <person name="Di Palma F."/>
            <person name="Alfoldi J."/>
            <person name="Johnson J."/>
            <person name="Berlin A."/>
            <person name="Gnerre S."/>
            <person name="Jaffe D."/>
            <person name="MacCallum I."/>
            <person name="Young S."/>
            <person name="Walker B.J."/>
            <person name="Lander E."/>
            <person name="Lindblad-Toh K."/>
        </authorList>
    </citation>
    <scope>NUCLEOTIDE SEQUENCE [LARGE SCALE GENOMIC DNA]</scope>
    <source>
        <strain evidence="14">Wild caught</strain>
    </source>
</reference>
<sequence length="641" mass="71604">KAMPLVRIVNPQHSALLLHRANQMRLSGTLCDVMIMVGHQEFHAHSLVLACTSRKFEILFKGPSKHYTLDFLSSKTFQQILDYVYTESLEAQVEDLGHLLKAAGLLEIEHLETECQKMLEALSTHKGDRGNMTSIKTTNPSGEPEETLNGKAGSDLVPQEAAWASSANEFQNLKEPTRMELEPSNPTKATSEDLKARRSPTVNGHDLGGGFAPNLDKETITPRGQLVEARPRSPVREGKGINQVSIAEANCSAFGDNFPRPSRSSVITPTTNPMHPSNGSKAVSWPTERSWSSNELLALKSNQAFLTHPSLFGYQIRDPPGAPHSSFPLLAHSHLALSTSLGFGNYYQSFPHGFLHRELGSRVNGLDRLKSTTTEGRASHSTLLMDKGQQDQHRKLQNAMKTYCCEICGKKFLDSLRLRMHQMVHSAGSKLFPCPHSGLQLSAKEDLKLHSQAHSGTDTPVFCLLGSQRFESQLALKEHIGVHAGRWSYTCSECDRAFSSHSALRRHLKSHAGEHPFECDFCGRCFRDEFRIQSSISIQVEGKRVQIRVTLHRFWMDCQLTVLPAGAKPFECKLCHQRSRDYSAMIKHLRTHKGASPYQCTICLEFCSSLSAMQKHVKSHKPEEIPPDWTIEKTYLYSCST</sequence>
<dbReference type="InterPro" id="IPR000210">
    <property type="entry name" value="BTB/POZ_dom"/>
</dbReference>
<evidence type="ECO:0000256" key="5">
    <source>
        <dbReference type="ARBA" id="ARBA00022833"/>
    </source>
</evidence>
<dbReference type="SUPFAM" id="SSF54695">
    <property type="entry name" value="POZ domain"/>
    <property type="match status" value="1"/>
</dbReference>
<dbReference type="InParanoid" id="H2ZX66"/>
<dbReference type="InterPro" id="IPR013087">
    <property type="entry name" value="Znf_C2H2_type"/>
</dbReference>
<evidence type="ECO:0000256" key="7">
    <source>
        <dbReference type="ARBA" id="ARBA00023163"/>
    </source>
</evidence>
<feature type="domain" description="C2H2-type" evidence="12">
    <location>
        <begin position="598"/>
        <end position="625"/>
    </location>
</feature>
<dbReference type="GO" id="GO:0008270">
    <property type="term" value="F:zinc ion binding"/>
    <property type="evidence" value="ECO:0007669"/>
    <property type="project" value="UniProtKB-KW"/>
</dbReference>
<dbReference type="EMBL" id="AFYH01248745">
    <property type="status" value="NOT_ANNOTATED_CDS"/>
    <property type="molecule type" value="Genomic_DNA"/>
</dbReference>
<feature type="domain" description="C2H2-type" evidence="12">
    <location>
        <begin position="403"/>
        <end position="430"/>
    </location>
</feature>
<dbReference type="GO" id="GO:0005634">
    <property type="term" value="C:nucleus"/>
    <property type="evidence" value="ECO:0007669"/>
    <property type="project" value="UniProtKB-SubCell"/>
</dbReference>
<dbReference type="EMBL" id="AFYH01248749">
    <property type="status" value="NOT_ANNOTATED_CDS"/>
    <property type="molecule type" value="Genomic_DNA"/>
</dbReference>
<name>H2ZX66_LATCH</name>
<proteinExistence type="predicted"/>
<dbReference type="InterPro" id="IPR036236">
    <property type="entry name" value="Znf_C2H2_sf"/>
</dbReference>
<comment type="subcellular location">
    <subcellularLocation>
        <location evidence="1">Nucleus</location>
    </subcellularLocation>
</comment>